<dbReference type="Proteomes" id="UP000192319">
    <property type="component" value="Unassembled WGS sequence"/>
</dbReference>
<evidence type="ECO:0000313" key="4">
    <source>
        <dbReference type="Proteomes" id="UP000192319"/>
    </source>
</evidence>
<reference evidence="3 4" key="1">
    <citation type="submission" date="2017-02" db="EMBL/GenBank/DDBJ databases">
        <title>The new phylogeny of genus Mycobacterium.</title>
        <authorList>
            <person name="Tortoli E."/>
            <person name="Trovato A."/>
            <person name="Cirillo D.M."/>
        </authorList>
    </citation>
    <scope>NUCLEOTIDE SEQUENCE [LARGE SCALE GENOMIC DNA]</scope>
    <source>
        <strain evidence="3 4">DSM 45230</strain>
    </source>
</reference>
<comment type="caution">
    <text evidence="3">The sequence shown here is derived from an EMBL/GenBank/DDBJ whole genome shotgun (WGS) entry which is preliminary data.</text>
</comment>
<dbReference type="SUPFAM" id="SSF140459">
    <property type="entry name" value="PE/PPE dimer-like"/>
    <property type="match status" value="1"/>
</dbReference>
<feature type="region of interest" description="Disordered" evidence="1">
    <location>
        <begin position="91"/>
        <end position="112"/>
    </location>
</feature>
<feature type="domain" description="PE" evidence="2">
    <location>
        <begin position="10"/>
        <end position="64"/>
    </location>
</feature>
<evidence type="ECO:0000256" key="1">
    <source>
        <dbReference type="SAM" id="MobiDB-lite"/>
    </source>
</evidence>
<keyword evidence="4" id="KW-1185">Reference proteome</keyword>
<organism evidence="3 4">
    <name type="scientific">Mycobacterium alsense</name>
    <dbReference type="NCBI Taxonomy" id="324058"/>
    <lineage>
        <taxon>Bacteria</taxon>
        <taxon>Bacillati</taxon>
        <taxon>Actinomycetota</taxon>
        <taxon>Actinomycetes</taxon>
        <taxon>Mycobacteriales</taxon>
        <taxon>Mycobacteriaceae</taxon>
        <taxon>Mycobacterium</taxon>
    </lineage>
</organism>
<dbReference type="InterPro" id="IPR000084">
    <property type="entry name" value="PE-PGRS_N"/>
</dbReference>
<dbReference type="Gene3D" id="1.10.287.850">
    <property type="entry name" value="HP0062-like domain"/>
    <property type="match status" value="1"/>
</dbReference>
<sequence length="112" mass="11324">MSGSRMSTSLIAAPDALVAASADLSGIGEALGEAMASAGPATTNVASIAADEVSAAVAQVFGTVNAWKACPWLHRQRHVRPAAQRFLDVTARASQTADGSSPRAASYAAPTR</sequence>
<dbReference type="Pfam" id="PF00934">
    <property type="entry name" value="PE"/>
    <property type="match status" value="1"/>
</dbReference>
<evidence type="ECO:0000259" key="2">
    <source>
        <dbReference type="Pfam" id="PF00934"/>
    </source>
</evidence>
<protein>
    <recommendedName>
        <fullName evidence="2">PE domain-containing protein</fullName>
    </recommendedName>
</protein>
<gene>
    <name evidence="3" type="ORF">BST11_20590</name>
</gene>
<dbReference type="InterPro" id="IPR038332">
    <property type="entry name" value="PPE_sf"/>
</dbReference>
<evidence type="ECO:0000313" key="3">
    <source>
        <dbReference type="EMBL" id="OQZ88894.1"/>
    </source>
</evidence>
<accession>A0ABX3R4R5</accession>
<name>A0ABX3R4R5_9MYCO</name>
<dbReference type="EMBL" id="MVHD01000044">
    <property type="protein sequence ID" value="OQZ88894.1"/>
    <property type="molecule type" value="Genomic_DNA"/>
</dbReference>
<proteinExistence type="predicted"/>